<dbReference type="AlphaFoldDB" id="A0A498KW00"/>
<keyword evidence="2" id="KW-1185">Reference proteome</keyword>
<gene>
    <name evidence="1" type="ORF">DVH24_001620</name>
</gene>
<evidence type="ECO:0000313" key="1">
    <source>
        <dbReference type="EMBL" id="RXI09855.1"/>
    </source>
</evidence>
<dbReference type="EMBL" id="RDQH01000142">
    <property type="protein sequence ID" value="RXI09855.1"/>
    <property type="molecule type" value="Genomic_DNA"/>
</dbReference>
<evidence type="ECO:0000313" key="2">
    <source>
        <dbReference type="Proteomes" id="UP000290289"/>
    </source>
</evidence>
<dbReference type="Proteomes" id="UP000290289">
    <property type="component" value="Unassembled WGS sequence"/>
</dbReference>
<organism evidence="1 2">
    <name type="scientific">Malus domestica</name>
    <name type="common">Apple</name>
    <name type="synonym">Pyrus malus</name>
    <dbReference type="NCBI Taxonomy" id="3750"/>
    <lineage>
        <taxon>Eukaryota</taxon>
        <taxon>Viridiplantae</taxon>
        <taxon>Streptophyta</taxon>
        <taxon>Embryophyta</taxon>
        <taxon>Tracheophyta</taxon>
        <taxon>Spermatophyta</taxon>
        <taxon>Magnoliopsida</taxon>
        <taxon>eudicotyledons</taxon>
        <taxon>Gunneridae</taxon>
        <taxon>Pentapetalae</taxon>
        <taxon>rosids</taxon>
        <taxon>fabids</taxon>
        <taxon>Rosales</taxon>
        <taxon>Rosaceae</taxon>
        <taxon>Amygdaloideae</taxon>
        <taxon>Maleae</taxon>
        <taxon>Malus</taxon>
    </lineage>
</organism>
<proteinExistence type="predicted"/>
<protein>
    <submittedName>
        <fullName evidence="1">Uncharacterized protein</fullName>
    </submittedName>
</protein>
<sequence>MARKNCGVLIRETMIGNHYNPRSFHHHHRMVQTLAPQIQCQQASAIPSSNASASSLASLPARVSASGALSAPGSTVTYSISIVRKIREHFPHVKPYKVLLAVESMSLRIPEKKRNTYD</sequence>
<comment type="caution">
    <text evidence="1">The sequence shown here is derived from an EMBL/GenBank/DDBJ whole genome shotgun (WGS) entry which is preliminary data.</text>
</comment>
<name>A0A498KW00_MALDO</name>
<reference evidence="1 2" key="1">
    <citation type="submission" date="2018-10" db="EMBL/GenBank/DDBJ databases">
        <title>A high-quality apple genome assembly.</title>
        <authorList>
            <person name="Hu J."/>
        </authorList>
    </citation>
    <scope>NUCLEOTIDE SEQUENCE [LARGE SCALE GENOMIC DNA]</scope>
    <source>
        <strain evidence="2">cv. HFTH1</strain>
        <tissue evidence="1">Young leaf</tissue>
    </source>
</reference>
<accession>A0A498KW00</accession>